<evidence type="ECO:0008006" key="4">
    <source>
        <dbReference type="Google" id="ProtNLM"/>
    </source>
</evidence>
<dbReference type="Proteomes" id="UP000186235">
    <property type="component" value="Unassembled WGS sequence"/>
</dbReference>
<feature type="transmembrane region" description="Helical" evidence="1">
    <location>
        <begin position="223"/>
        <end position="244"/>
    </location>
</feature>
<feature type="transmembrane region" description="Helical" evidence="1">
    <location>
        <begin position="559"/>
        <end position="581"/>
    </location>
</feature>
<evidence type="ECO:0000313" key="3">
    <source>
        <dbReference type="Proteomes" id="UP000186235"/>
    </source>
</evidence>
<keyword evidence="1" id="KW-0472">Membrane</keyword>
<keyword evidence="1" id="KW-1133">Transmembrane helix</keyword>
<dbReference type="AlphaFoldDB" id="A0A1N6NT39"/>
<keyword evidence="1" id="KW-0812">Transmembrane</keyword>
<dbReference type="RefSeq" id="WP_143311018.1">
    <property type="nucleotide sequence ID" value="NZ_FTMI01000001.1"/>
</dbReference>
<sequence>MPNRSLSLAYALAVVVSLFLAFFTVQAYSEFAVRGFDAQLRVDSLGTTASSAEVYGTIATFATSRDCTVAKVTFDLTDVSTRHLSVLGDGSADPGGRWLDHGVADFSRGVTTQVHPGAELGATSPVGSYGLSCGPAEAEALAAALREAGVTASADSYPTILSWHRYLAGTPIPAGYAIAAVAVVLLAGCGALLNARAYAVQRLQGAPFSSILRRDLAPIGRRLALHLGGAAVVCAIVLGAYNGFAQATTFLGLAAAVLAGLLLVTVTAHAVSTAAAQRIPLAAAIKGESVGAWVVPAAFGVRFCALVILVASIFSAVHAGQLIAGQQAARSAWQSAGGATSVGVGGDDQARAGEFAQRLGEVVVRALDDREAVLAARQPVSAFGTVTVVPEDQPVLLVSPSYLEEQDVRDAAGSRLVPAPGSCLTIHLPATLRVDQQDDVVAAVGSWADYFGATCAVERGAPLAEGSTLFDYGNAADPSASPLVDEPVVLVVDPASEVVSADGYGAYTSTGDVVFLDPAYVLEESRAAGIRDYVLSVTPIADAAAEEYQKLVRSFRLGLANIAAAAGVVLLTAVVVSSAYTRRYAQSVFVRYIAGWSFAARYRAAFLAEAASAVLLVAYVAANPPRTPPALGAVVAAAAPRLLAGAEPLVAVAVCLVSSALLVTALAVAQRRLLRTRSSDS</sequence>
<feature type="transmembrane region" description="Helical" evidence="1">
    <location>
        <begin position="602"/>
        <end position="622"/>
    </location>
</feature>
<evidence type="ECO:0000256" key="1">
    <source>
        <dbReference type="SAM" id="Phobius"/>
    </source>
</evidence>
<feature type="transmembrane region" description="Helical" evidence="1">
    <location>
        <begin position="250"/>
        <end position="271"/>
    </location>
</feature>
<organism evidence="2 3">
    <name type="scientific">Cellulosimicrobium aquatile</name>
    <dbReference type="NCBI Taxonomy" id="1612203"/>
    <lineage>
        <taxon>Bacteria</taxon>
        <taxon>Bacillati</taxon>
        <taxon>Actinomycetota</taxon>
        <taxon>Actinomycetes</taxon>
        <taxon>Micrococcales</taxon>
        <taxon>Promicromonosporaceae</taxon>
        <taxon>Cellulosimicrobium</taxon>
    </lineage>
</organism>
<keyword evidence="3" id="KW-1185">Reference proteome</keyword>
<reference evidence="3" key="1">
    <citation type="submission" date="2017-01" db="EMBL/GenBank/DDBJ databases">
        <authorList>
            <person name="Varghese N."/>
            <person name="Submissions S."/>
        </authorList>
    </citation>
    <scope>NUCLEOTIDE SEQUENCE [LARGE SCALE GENOMIC DNA]</scope>
    <source>
        <strain evidence="3">3bp</strain>
    </source>
</reference>
<name>A0A1N6NT39_9MICO</name>
<feature type="transmembrane region" description="Helical" evidence="1">
    <location>
        <begin position="292"/>
        <end position="317"/>
    </location>
</feature>
<accession>A0A1N6NT39</accession>
<dbReference type="EMBL" id="FTMI01000001">
    <property type="protein sequence ID" value="SIP95146.1"/>
    <property type="molecule type" value="Genomic_DNA"/>
</dbReference>
<evidence type="ECO:0000313" key="2">
    <source>
        <dbReference type="EMBL" id="SIP95146.1"/>
    </source>
</evidence>
<gene>
    <name evidence="2" type="ORF">SAMN05518682_0705</name>
</gene>
<protein>
    <recommendedName>
        <fullName evidence="4">FtsX-like permease family protein</fullName>
    </recommendedName>
</protein>
<feature type="transmembrane region" description="Helical" evidence="1">
    <location>
        <begin position="174"/>
        <end position="193"/>
    </location>
</feature>
<feature type="transmembrane region" description="Helical" evidence="1">
    <location>
        <begin position="649"/>
        <end position="669"/>
    </location>
</feature>
<proteinExistence type="predicted"/>